<feature type="transmembrane region" description="Helical" evidence="1">
    <location>
        <begin position="20"/>
        <end position="41"/>
    </location>
</feature>
<dbReference type="EMBL" id="CP002551">
    <property type="protein sequence ID" value="ADZ09732.1"/>
    <property type="molecule type" value="Genomic_DNA"/>
</dbReference>
<dbReference type="RefSeq" id="WP_013645083.1">
    <property type="nucleotide sequence ID" value="NC_015216.1"/>
</dbReference>
<feature type="transmembrane region" description="Helical" evidence="1">
    <location>
        <begin position="295"/>
        <end position="316"/>
    </location>
</feature>
<evidence type="ECO:0000256" key="1">
    <source>
        <dbReference type="SAM" id="Phobius"/>
    </source>
</evidence>
<feature type="transmembrane region" description="Helical" evidence="1">
    <location>
        <begin position="69"/>
        <end position="92"/>
    </location>
</feature>
<dbReference type="AlphaFoldDB" id="F0T8I1"/>
<reference evidence="3" key="1">
    <citation type="submission" date="2011-02" db="EMBL/GenBank/DDBJ databases">
        <title>Complete sequence of Methanobacterium sp. AL-21.</title>
        <authorList>
            <consortium name="US DOE Joint Genome Institute"/>
            <person name="Lucas S."/>
            <person name="Copeland A."/>
            <person name="Lapidus A."/>
            <person name="Cheng J.-F."/>
            <person name="Goodwin L."/>
            <person name="Pitluck S."/>
            <person name="Chertkov O."/>
            <person name="Detter J.C."/>
            <person name="Han C."/>
            <person name="Tapia R."/>
            <person name="Land M."/>
            <person name="Hauser L."/>
            <person name="Kyrpides N."/>
            <person name="Ivanova N."/>
            <person name="Mikhailova N."/>
            <person name="Pagani I."/>
            <person name="Cadillo-Quiroz H."/>
            <person name="Imachi H."/>
            <person name="Zinder S."/>
            <person name="Liu W."/>
            <person name="Woyke T."/>
        </authorList>
    </citation>
    <scope>NUCLEOTIDE SEQUENCE [LARGE SCALE GENOMIC DNA]</scope>
    <source>
        <strain evidence="3">AL-21</strain>
    </source>
</reference>
<keyword evidence="1" id="KW-1133">Transmembrane helix</keyword>
<proteinExistence type="predicted"/>
<accession>F0T8I1</accession>
<keyword evidence="3" id="KW-1185">Reference proteome</keyword>
<feature type="transmembrane region" description="Helical" evidence="1">
    <location>
        <begin position="328"/>
        <end position="350"/>
    </location>
</feature>
<feature type="transmembrane region" description="Helical" evidence="1">
    <location>
        <begin position="237"/>
        <end position="256"/>
    </location>
</feature>
<keyword evidence="1" id="KW-0472">Membrane</keyword>
<dbReference type="OrthoDB" id="386240at2157"/>
<dbReference type="GeneID" id="10277951"/>
<evidence type="ECO:0000313" key="2">
    <source>
        <dbReference type="EMBL" id="ADZ09732.1"/>
    </source>
</evidence>
<keyword evidence="1" id="KW-0812">Transmembrane</keyword>
<sequence length="367" mass="43172">MEGFTDFKERLTNNRSKTAIYVWFGSIIFAFLFTVLIWFLGPNLNHFTVTLLPLNNINHYYWKLPDRNFWTMVIVWSFYIANQLLIWGAIYWAQKNLTKEKTNPTYDLTKYNVAVLSITVFFIFLHLIQTHIWFDGLAQDVPIITSQGSVILMLAIALVLLNPVQGLFLGKKAGKPFTARVTEFIRHTHMYIISWALIYTFWFHPMATDPQLLTGFFFMFLLFTQMALAYTKVHLDLRWIVILQSWVAIHALFVAFYNTLFFGNTDMWPMFFSGFAFMFVFTYMYALNVKRNVKFLVTAAYILLVAFIYIPAPYGFGRDPSFLLRLEFLWIPIILYGLAALIALIIFIWLKLRNKPRSIEKLKETPY</sequence>
<feature type="transmembrane region" description="Helical" evidence="1">
    <location>
        <begin position="146"/>
        <end position="169"/>
    </location>
</feature>
<reference evidence="2 3" key="2">
    <citation type="journal article" date="2014" name="Int. J. Syst. Evol. Microbiol.">
        <title>Methanobacterium paludis sp. nov. and a novel strain of Methanobacterium lacus isolated from northern peatlands.</title>
        <authorList>
            <person name="Cadillo-Quiroz H."/>
            <person name="Brauer S.L."/>
            <person name="Goodson N."/>
            <person name="Yavitt J.B."/>
            <person name="Zinder S.H."/>
        </authorList>
    </citation>
    <scope>NUCLEOTIDE SEQUENCE [LARGE SCALE GENOMIC DNA]</scope>
    <source>
        <strain evidence="2 3">AL-21</strain>
    </source>
</reference>
<name>F0T8I1_METLA</name>
<feature type="transmembrane region" description="Helical" evidence="1">
    <location>
        <begin position="190"/>
        <end position="207"/>
    </location>
</feature>
<dbReference type="STRING" id="877455.Metbo_1500"/>
<protein>
    <submittedName>
        <fullName evidence="2">Serine active site containing 1-like protein</fullName>
    </submittedName>
</protein>
<feature type="transmembrane region" description="Helical" evidence="1">
    <location>
        <begin position="268"/>
        <end position="288"/>
    </location>
</feature>
<organism evidence="2 3">
    <name type="scientific">Methanobacterium lacus (strain AL-21)</name>
    <dbReference type="NCBI Taxonomy" id="877455"/>
    <lineage>
        <taxon>Archaea</taxon>
        <taxon>Methanobacteriati</taxon>
        <taxon>Methanobacteriota</taxon>
        <taxon>Methanomada group</taxon>
        <taxon>Methanobacteria</taxon>
        <taxon>Methanobacteriales</taxon>
        <taxon>Methanobacteriaceae</taxon>
        <taxon>Methanobacterium</taxon>
    </lineage>
</organism>
<dbReference type="HOGENOM" id="CLU_054347_0_0_2"/>
<feature type="transmembrane region" description="Helical" evidence="1">
    <location>
        <begin position="113"/>
        <end position="134"/>
    </location>
</feature>
<gene>
    <name evidence="2" type="ordered locus">Metbo_1500</name>
</gene>
<feature type="transmembrane region" description="Helical" evidence="1">
    <location>
        <begin position="213"/>
        <end position="230"/>
    </location>
</feature>
<evidence type="ECO:0000313" key="3">
    <source>
        <dbReference type="Proteomes" id="UP000007490"/>
    </source>
</evidence>
<dbReference type="Proteomes" id="UP000007490">
    <property type="component" value="Chromosome"/>
</dbReference>
<dbReference type="KEGG" id="mel:Metbo_1500"/>